<gene>
    <name evidence="2" type="ORF">GTP91_29485</name>
</gene>
<dbReference type="AlphaFoldDB" id="A0A845GDN1"/>
<proteinExistence type="predicted"/>
<evidence type="ECO:0000256" key="1">
    <source>
        <dbReference type="SAM" id="Phobius"/>
    </source>
</evidence>
<protein>
    <submittedName>
        <fullName evidence="2">Uncharacterized protein</fullName>
    </submittedName>
</protein>
<name>A0A845GDN1_9BURK</name>
<feature type="transmembrane region" description="Helical" evidence="1">
    <location>
        <begin position="99"/>
        <end position="121"/>
    </location>
</feature>
<reference evidence="2 3" key="1">
    <citation type="submission" date="2020-01" db="EMBL/GenBank/DDBJ databases">
        <title>Novel species isolated from a subtropical stream in China.</title>
        <authorList>
            <person name="Lu H."/>
        </authorList>
    </citation>
    <scope>NUCLEOTIDE SEQUENCE [LARGE SCALE GENOMIC DNA]</scope>
    <source>
        <strain evidence="2 3">FT82W</strain>
    </source>
</reference>
<sequence length="130" mass="14156">MKTVYINVLLWLWSVVALCAAAAHIVMPAWTAAGTNWLSSAHWQREIGYFDIVLAGIFSWTARQSDLSIKRGAALVLCGLSLALGEGHLEGWLQDAKIFHVLFTVGNGLAALWSGLAFLSLSENQKGKRS</sequence>
<keyword evidence="1" id="KW-0472">Membrane</keyword>
<accession>A0A845GDN1</accession>
<dbReference type="EMBL" id="WWCW01000187">
    <property type="protein sequence ID" value="MYM91296.1"/>
    <property type="molecule type" value="Genomic_DNA"/>
</dbReference>
<keyword evidence="1" id="KW-0812">Transmembrane</keyword>
<organism evidence="2 3">
    <name type="scientific">Duganella vulcania</name>
    <dbReference type="NCBI Taxonomy" id="2692166"/>
    <lineage>
        <taxon>Bacteria</taxon>
        <taxon>Pseudomonadati</taxon>
        <taxon>Pseudomonadota</taxon>
        <taxon>Betaproteobacteria</taxon>
        <taxon>Burkholderiales</taxon>
        <taxon>Oxalobacteraceae</taxon>
        <taxon>Telluria group</taxon>
        <taxon>Duganella</taxon>
    </lineage>
</organism>
<dbReference type="Proteomes" id="UP000470302">
    <property type="component" value="Unassembled WGS sequence"/>
</dbReference>
<comment type="caution">
    <text evidence="2">The sequence shown here is derived from an EMBL/GenBank/DDBJ whole genome shotgun (WGS) entry which is preliminary data.</text>
</comment>
<evidence type="ECO:0000313" key="2">
    <source>
        <dbReference type="EMBL" id="MYM91296.1"/>
    </source>
</evidence>
<keyword evidence="1" id="KW-1133">Transmembrane helix</keyword>
<evidence type="ECO:0000313" key="3">
    <source>
        <dbReference type="Proteomes" id="UP000470302"/>
    </source>
</evidence>
<dbReference type="RefSeq" id="WP_161099958.1">
    <property type="nucleotide sequence ID" value="NZ_WWCW01000187.1"/>
</dbReference>